<dbReference type="Proteomes" id="UP001054945">
    <property type="component" value="Unassembled WGS sequence"/>
</dbReference>
<evidence type="ECO:0000256" key="1">
    <source>
        <dbReference type="SAM" id="MobiDB-lite"/>
    </source>
</evidence>
<name>A0AAV4SZ56_CAEEX</name>
<protein>
    <submittedName>
        <fullName evidence="2">Uncharacterized protein</fullName>
    </submittedName>
</protein>
<organism evidence="2 3">
    <name type="scientific">Caerostris extrusa</name>
    <name type="common">Bark spider</name>
    <name type="synonym">Caerostris bankana</name>
    <dbReference type="NCBI Taxonomy" id="172846"/>
    <lineage>
        <taxon>Eukaryota</taxon>
        <taxon>Metazoa</taxon>
        <taxon>Ecdysozoa</taxon>
        <taxon>Arthropoda</taxon>
        <taxon>Chelicerata</taxon>
        <taxon>Arachnida</taxon>
        <taxon>Araneae</taxon>
        <taxon>Araneomorphae</taxon>
        <taxon>Entelegynae</taxon>
        <taxon>Araneoidea</taxon>
        <taxon>Araneidae</taxon>
        <taxon>Caerostris</taxon>
    </lineage>
</organism>
<accession>A0AAV4SZ56</accession>
<dbReference type="EMBL" id="BPLR01010286">
    <property type="protein sequence ID" value="GIY38306.1"/>
    <property type="molecule type" value="Genomic_DNA"/>
</dbReference>
<evidence type="ECO:0000313" key="3">
    <source>
        <dbReference type="Proteomes" id="UP001054945"/>
    </source>
</evidence>
<reference evidence="2 3" key="1">
    <citation type="submission" date="2021-06" db="EMBL/GenBank/DDBJ databases">
        <title>Caerostris extrusa draft genome.</title>
        <authorList>
            <person name="Kono N."/>
            <person name="Arakawa K."/>
        </authorList>
    </citation>
    <scope>NUCLEOTIDE SEQUENCE [LARGE SCALE GENOMIC DNA]</scope>
</reference>
<feature type="region of interest" description="Disordered" evidence="1">
    <location>
        <begin position="1"/>
        <end position="24"/>
    </location>
</feature>
<gene>
    <name evidence="2" type="ORF">CEXT_789691</name>
</gene>
<proteinExistence type="predicted"/>
<evidence type="ECO:0000313" key="2">
    <source>
        <dbReference type="EMBL" id="GIY38306.1"/>
    </source>
</evidence>
<dbReference type="AlphaFoldDB" id="A0AAV4SZ56"/>
<keyword evidence="3" id="KW-1185">Reference proteome</keyword>
<comment type="caution">
    <text evidence="2">The sequence shown here is derived from an EMBL/GenBank/DDBJ whole genome shotgun (WGS) entry which is preliminary data.</text>
</comment>
<sequence>MSEEGSFHIAMPSRMKSEIAKEEDGVNATDQRINAVLSLTEESFVRKLHRCYLNFRCVVVLQLQGLRSGSGGDN</sequence>
<feature type="compositionally biased region" description="Basic and acidic residues" evidence="1">
    <location>
        <begin position="15"/>
        <end position="24"/>
    </location>
</feature>